<feature type="region of interest" description="Disordered" evidence="1">
    <location>
        <begin position="288"/>
        <end position="315"/>
    </location>
</feature>
<accession>A0A2U1Q9R8</accession>
<dbReference type="InterPro" id="IPR005174">
    <property type="entry name" value="KIB1-4_b-propeller"/>
</dbReference>
<gene>
    <name evidence="3" type="ORF">CTI12_AA056540</name>
</gene>
<protein>
    <recommendedName>
        <fullName evidence="2">KIB1-4 beta-propeller domain-containing protein</fullName>
    </recommendedName>
</protein>
<proteinExistence type="predicted"/>
<evidence type="ECO:0000259" key="2">
    <source>
        <dbReference type="Pfam" id="PF03478"/>
    </source>
</evidence>
<comment type="caution">
    <text evidence="3">The sequence shown here is derived from an EMBL/GenBank/DDBJ whole genome shotgun (WGS) entry which is preliminary data.</text>
</comment>
<evidence type="ECO:0000256" key="1">
    <source>
        <dbReference type="SAM" id="MobiDB-lite"/>
    </source>
</evidence>
<evidence type="ECO:0000313" key="3">
    <source>
        <dbReference type="EMBL" id="PWA94741.1"/>
    </source>
</evidence>
<evidence type="ECO:0000313" key="4">
    <source>
        <dbReference type="Proteomes" id="UP000245207"/>
    </source>
</evidence>
<organism evidence="3 4">
    <name type="scientific">Artemisia annua</name>
    <name type="common">Sweet wormwood</name>
    <dbReference type="NCBI Taxonomy" id="35608"/>
    <lineage>
        <taxon>Eukaryota</taxon>
        <taxon>Viridiplantae</taxon>
        <taxon>Streptophyta</taxon>
        <taxon>Embryophyta</taxon>
        <taxon>Tracheophyta</taxon>
        <taxon>Spermatophyta</taxon>
        <taxon>Magnoliopsida</taxon>
        <taxon>eudicotyledons</taxon>
        <taxon>Gunneridae</taxon>
        <taxon>Pentapetalae</taxon>
        <taxon>asterids</taxon>
        <taxon>campanulids</taxon>
        <taxon>Asterales</taxon>
        <taxon>Asteraceae</taxon>
        <taxon>Asteroideae</taxon>
        <taxon>Anthemideae</taxon>
        <taxon>Artemisiinae</taxon>
        <taxon>Artemisia</taxon>
    </lineage>
</organism>
<name>A0A2U1Q9R8_ARTAN</name>
<keyword evidence="4" id="KW-1185">Reference proteome</keyword>
<dbReference type="EMBL" id="PKPP01000288">
    <property type="protein sequence ID" value="PWA94741.1"/>
    <property type="molecule type" value="Genomic_DNA"/>
</dbReference>
<sequence length="807" mass="94099">MKLSEMEQISSDRFPPLSSKYPWLIAQSIQDDDEKHFFCTIDNELPHYRCRIPELLGKRIRGFFHGWVILSNHPYNNIWSLWNQVTSKIISLPTLVLEDGEYESIRQCCLSAPPDDPSSILLLTRTNKSTFLFCQVDSEREDFRWTEMSYAQQLKRLTANGKLLHSITCCNGKVYALSTDGTFVDFVIHLDIVVKYNEVVINLMLFSACPFGPVNSYRTKGDIQYLKGSSTELFYIEITFWEKTEHMENKPADVYLHKSDMTCINWEERELWFKDWDITNMNIRCDDLEDSSSEDSRSEDSSSEDSSSEDSNTRSDVLDISSEVWKTYFVKRLNMSCDVWEVMDDLKDAIFYMDLARDYSVFYSPVVASELGCFIHIRGEMGKTIYSYNFKDNTISLSCIPSPMLPTSHVSMWECRLEDDHEEAKCIVDYKEEMENNNHIFLRSGSNSGVEFKNSPLLNIPFDLLEMIMELCVGVEYMNFRATCKQCLLAAPLIKWSNEISLRRLQTHSPVSPLLMVVDTRRGIITFTNPLLGDNYFLKNSKVLSDEHDRLCYSRFGWLLFWKRDLNCLVFFNPFTNDLWELPETEHDLENLCFSAPPTSLDCMVVGFTTECVYILYVNQKRTWRGLRFDPDLPPVCFSGFYGRDLYVSCEQGKLFVITNIGKKDQSLEAVEAEAPKGYCRSRTQYFITNCDEHTLLVSVGECGEAVEIFKHNEYEEKWEKIDSLGKHTIYICATTWFCIEAKEPKMENKIFFPRLDKKNKRVVFYSLDTCRYHTFDAQNFQEEHLEDFFGTTHHVSLNVWIEPSWS</sequence>
<dbReference type="OrthoDB" id="1863935at2759"/>
<feature type="domain" description="KIB1-4 beta-propeller" evidence="2">
    <location>
        <begin position="47"/>
        <end position="268"/>
    </location>
</feature>
<dbReference type="PANTHER" id="PTHR33127:SF5">
    <property type="entry name" value="TRANSMEMBRANE PROTEIN"/>
    <property type="match status" value="1"/>
</dbReference>
<dbReference type="AlphaFoldDB" id="A0A2U1Q9R8"/>
<dbReference type="Proteomes" id="UP000245207">
    <property type="component" value="Unassembled WGS sequence"/>
</dbReference>
<feature type="domain" description="KIB1-4 beta-propeller" evidence="2">
    <location>
        <begin position="549"/>
        <end position="765"/>
    </location>
</feature>
<reference evidence="3 4" key="1">
    <citation type="journal article" date="2018" name="Mol. Plant">
        <title>The genome of Artemisia annua provides insight into the evolution of Asteraceae family and artemisinin biosynthesis.</title>
        <authorList>
            <person name="Shen Q."/>
            <person name="Zhang L."/>
            <person name="Liao Z."/>
            <person name="Wang S."/>
            <person name="Yan T."/>
            <person name="Shi P."/>
            <person name="Liu M."/>
            <person name="Fu X."/>
            <person name="Pan Q."/>
            <person name="Wang Y."/>
            <person name="Lv Z."/>
            <person name="Lu X."/>
            <person name="Zhang F."/>
            <person name="Jiang W."/>
            <person name="Ma Y."/>
            <person name="Chen M."/>
            <person name="Hao X."/>
            <person name="Li L."/>
            <person name="Tang Y."/>
            <person name="Lv G."/>
            <person name="Zhou Y."/>
            <person name="Sun X."/>
            <person name="Brodelius P.E."/>
            <person name="Rose J.K.C."/>
            <person name="Tang K."/>
        </authorList>
    </citation>
    <scope>NUCLEOTIDE SEQUENCE [LARGE SCALE GENOMIC DNA]</scope>
    <source>
        <strain evidence="4">cv. Huhao1</strain>
        <tissue evidence="3">Leaf</tissue>
    </source>
</reference>
<dbReference type="Pfam" id="PF03478">
    <property type="entry name" value="Beta-prop_KIB1-4"/>
    <property type="match status" value="2"/>
</dbReference>
<dbReference type="PANTHER" id="PTHR33127">
    <property type="entry name" value="TRANSMEMBRANE PROTEIN"/>
    <property type="match status" value="1"/>
</dbReference>